<evidence type="ECO:0000256" key="3">
    <source>
        <dbReference type="ARBA" id="ARBA00023125"/>
    </source>
</evidence>
<evidence type="ECO:0000256" key="2">
    <source>
        <dbReference type="ARBA" id="ARBA00023015"/>
    </source>
</evidence>
<keyword evidence="7" id="KW-0326">Glycosidase</keyword>
<keyword evidence="5" id="KW-0539">Nucleus</keyword>
<reference evidence="7 8" key="1">
    <citation type="submission" date="2023-11" db="EMBL/GenBank/DDBJ databases">
        <title>Halocaridina rubra genome assembly.</title>
        <authorList>
            <person name="Smith C."/>
        </authorList>
    </citation>
    <scope>NUCLEOTIDE SEQUENCE [LARGE SCALE GENOMIC DNA]</scope>
    <source>
        <strain evidence="7">EP-1</strain>
        <tissue evidence="7">Whole</tissue>
    </source>
</reference>
<evidence type="ECO:0000256" key="4">
    <source>
        <dbReference type="ARBA" id="ARBA00023163"/>
    </source>
</evidence>
<evidence type="ECO:0000313" key="8">
    <source>
        <dbReference type="Proteomes" id="UP001381693"/>
    </source>
</evidence>
<gene>
    <name evidence="7" type="primary">TEAD1</name>
    <name evidence="7" type="ORF">SK128_011167</name>
</gene>
<comment type="caution">
    <text evidence="7">The sequence shown here is derived from an EMBL/GenBank/DDBJ whole genome shotgun (WGS) entry which is preliminary data.</text>
</comment>
<dbReference type="PANTHER" id="PTHR11834">
    <property type="entry name" value="TRANSCRIPTIONAL ENHANCER FACTOR TEF RELATED"/>
    <property type="match status" value="1"/>
</dbReference>
<dbReference type="Pfam" id="PF17725">
    <property type="entry name" value="YBD"/>
    <property type="match status" value="1"/>
</dbReference>
<dbReference type="AlphaFoldDB" id="A0AAN9AEU1"/>
<dbReference type="InterPro" id="IPR041086">
    <property type="entry name" value="YBD"/>
</dbReference>
<evidence type="ECO:0000313" key="7">
    <source>
        <dbReference type="EMBL" id="KAK7081937.1"/>
    </source>
</evidence>
<dbReference type="EC" id="3.2.1.45" evidence="7"/>
<dbReference type="GO" id="GO:0035329">
    <property type="term" value="P:hippo signaling"/>
    <property type="evidence" value="ECO:0007669"/>
    <property type="project" value="TreeGrafter"/>
</dbReference>
<keyword evidence="3" id="KW-0238">DNA-binding</keyword>
<dbReference type="Gene3D" id="2.70.50.80">
    <property type="match status" value="1"/>
</dbReference>
<accession>A0AAN9AEU1</accession>
<protein>
    <submittedName>
        <fullName evidence="7">Transcriptional enhancer factor TEF-1</fullName>
        <ecNumber evidence="7">3.2.1.45</ecNumber>
    </submittedName>
</protein>
<dbReference type="GO" id="GO:0000978">
    <property type="term" value="F:RNA polymerase II cis-regulatory region sequence-specific DNA binding"/>
    <property type="evidence" value="ECO:0007669"/>
    <property type="project" value="TreeGrafter"/>
</dbReference>
<comment type="subcellular location">
    <subcellularLocation>
        <location evidence="1">Nucleus</location>
    </subcellularLocation>
</comment>
<evidence type="ECO:0000256" key="1">
    <source>
        <dbReference type="ARBA" id="ARBA00004123"/>
    </source>
</evidence>
<keyword evidence="7" id="KW-0378">Hydrolase</keyword>
<dbReference type="GO" id="GO:0005667">
    <property type="term" value="C:transcription regulator complex"/>
    <property type="evidence" value="ECO:0007669"/>
    <property type="project" value="TreeGrafter"/>
</dbReference>
<dbReference type="GO" id="GO:0000981">
    <property type="term" value="F:DNA-binding transcription factor activity, RNA polymerase II-specific"/>
    <property type="evidence" value="ECO:0007669"/>
    <property type="project" value="TreeGrafter"/>
</dbReference>
<dbReference type="GO" id="GO:0005634">
    <property type="term" value="C:nucleus"/>
    <property type="evidence" value="ECO:0007669"/>
    <property type="project" value="UniProtKB-SubCell"/>
</dbReference>
<dbReference type="GO" id="GO:0004348">
    <property type="term" value="F:glucosylceramidase activity"/>
    <property type="evidence" value="ECO:0007669"/>
    <property type="project" value="UniProtKB-EC"/>
</dbReference>
<dbReference type="Proteomes" id="UP001381693">
    <property type="component" value="Unassembled WGS sequence"/>
</dbReference>
<organism evidence="7 8">
    <name type="scientific">Halocaridina rubra</name>
    <name type="common">Hawaiian red shrimp</name>
    <dbReference type="NCBI Taxonomy" id="373956"/>
    <lineage>
        <taxon>Eukaryota</taxon>
        <taxon>Metazoa</taxon>
        <taxon>Ecdysozoa</taxon>
        <taxon>Arthropoda</taxon>
        <taxon>Crustacea</taxon>
        <taxon>Multicrustacea</taxon>
        <taxon>Malacostraca</taxon>
        <taxon>Eumalacostraca</taxon>
        <taxon>Eucarida</taxon>
        <taxon>Decapoda</taxon>
        <taxon>Pleocyemata</taxon>
        <taxon>Caridea</taxon>
        <taxon>Atyoidea</taxon>
        <taxon>Atyidae</taxon>
        <taxon>Halocaridina</taxon>
    </lineage>
</organism>
<evidence type="ECO:0000256" key="5">
    <source>
        <dbReference type="ARBA" id="ARBA00023242"/>
    </source>
</evidence>
<feature type="non-terminal residue" evidence="7">
    <location>
        <position position="1"/>
    </location>
</feature>
<dbReference type="EMBL" id="JAXCGZ010004326">
    <property type="protein sequence ID" value="KAK7081937.1"/>
    <property type="molecule type" value="Genomic_DNA"/>
</dbReference>
<keyword evidence="2" id="KW-0805">Transcription regulation</keyword>
<name>A0AAN9AEU1_HALRR</name>
<dbReference type="PANTHER" id="PTHR11834:SF0">
    <property type="entry name" value="PROTEIN SCALLOPED"/>
    <property type="match status" value="1"/>
</dbReference>
<proteinExistence type="predicted"/>
<dbReference type="InterPro" id="IPR050937">
    <property type="entry name" value="TEC1_TEAD_TF"/>
</dbReference>
<keyword evidence="8" id="KW-1185">Reference proteome</keyword>
<evidence type="ECO:0000259" key="6">
    <source>
        <dbReference type="Pfam" id="PF17725"/>
    </source>
</evidence>
<sequence length="56" mass="6449">AVDIRQIYDKFPEKKGGLKELYDKGPQYAFFLVKFWADLNVNIQDESGAFYGVTSQ</sequence>
<feature type="domain" description="YAP binding" evidence="6">
    <location>
        <begin position="2"/>
        <end position="55"/>
    </location>
</feature>
<dbReference type="GO" id="GO:0048568">
    <property type="term" value="P:embryonic organ development"/>
    <property type="evidence" value="ECO:0007669"/>
    <property type="project" value="TreeGrafter"/>
</dbReference>
<keyword evidence="4" id="KW-0804">Transcription</keyword>